<dbReference type="AlphaFoldDB" id="A0A409YBA5"/>
<proteinExistence type="predicted"/>
<evidence type="ECO:0000313" key="5">
    <source>
        <dbReference type="EMBL" id="PPR00282.1"/>
    </source>
</evidence>
<accession>A0A409YBA5</accession>
<dbReference type="Proteomes" id="UP000284706">
    <property type="component" value="Unassembled WGS sequence"/>
</dbReference>
<dbReference type="GO" id="GO:0004601">
    <property type="term" value="F:peroxidase activity"/>
    <property type="evidence" value="ECO:0007669"/>
    <property type="project" value="InterPro"/>
</dbReference>
<evidence type="ECO:0000313" key="6">
    <source>
        <dbReference type="Proteomes" id="UP000284706"/>
    </source>
</evidence>
<protein>
    <submittedName>
        <fullName evidence="5">Uncharacterized protein</fullName>
    </submittedName>
</protein>
<dbReference type="InterPro" id="IPR010255">
    <property type="entry name" value="Haem_peroxidase_sf"/>
</dbReference>
<dbReference type="GO" id="GO:0046872">
    <property type="term" value="F:metal ion binding"/>
    <property type="evidence" value="ECO:0007669"/>
    <property type="project" value="UniProtKB-KW"/>
</dbReference>
<organism evidence="5 6">
    <name type="scientific">Gymnopilus dilepis</name>
    <dbReference type="NCBI Taxonomy" id="231916"/>
    <lineage>
        <taxon>Eukaryota</taxon>
        <taxon>Fungi</taxon>
        <taxon>Dikarya</taxon>
        <taxon>Basidiomycota</taxon>
        <taxon>Agaricomycotina</taxon>
        <taxon>Agaricomycetes</taxon>
        <taxon>Agaricomycetidae</taxon>
        <taxon>Agaricales</taxon>
        <taxon>Agaricineae</taxon>
        <taxon>Hymenogastraceae</taxon>
        <taxon>Gymnopilus</taxon>
    </lineage>
</organism>
<keyword evidence="6" id="KW-1185">Reference proteome</keyword>
<evidence type="ECO:0000256" key="3">
    <source>
        <dbReference type="ARBA" id="ARBA00023002"/>
    </source>
</evidence>
<sequence length="256" mass="27249">MSVNITAAQALSMGADAVVFSERPLPQAPTGYYDWEVSSDPAAGRKGHSLVSNLVSEVEAFKAKGPIKPDPKIVAAFADTVEHPNAVDDRKGAFADGLGLLARIDPYSDLAKKLNNSVIDTLYNTIPHPPAAFLGPQFSFRQADGGSNNIEVPDIGRAGMPYARSVQGKAGLPRSSLPDAGLIFDTILKRKGSASGSADRHVQQINHSGGMSSLIFAFASIVTHSLFRTDTNNIYINNASSYLDLSPVYGDSRPLY</sequence>
<dbReference type="PANTHER" id="PTHR11903:SF37">
    <property type="entry name" value="PSI-PRODUCING OXYGENASE A"/>
    <property type="match status" value="1"/>
</dbReference>
<dbReference type="InterPro" id="IPR019791">
    <property type="entry name" value="Haem_peroxidase_animal"/>
</dbReference>
<dbReference type="GO" id="GO:0006631">
    <property type="term" value="P:fatty acid metabolic process"/>
    <property type="evidence" value="ECO:0007669"/>
    <property type="project" value="UniProtKB-ARBA"/>
</dbReference>
<dbReference type="EMBL" id="NHYE01001016">
    <property type="protein sequence ID" value="PPR00282.1"/>
    <property type="molecule type" value="Genomic_DNA"/>
</dbReference>
<dbReference type="PROSITE" id="PS50292">
    <property type="entry name" value="PEROXIDASE_3"/>
    <property type="match status" value="1"/>
</dbReference>
<keyword evidence="2" id="KW-0223">Dioxygenase</keyword>
<dbReference type="InterPro" id="IPR037120">
    <property type="entry name" value="Haem_peroxidase_sf_animal"/>
</dbReference>
<evidence type="ECO:0000256" key="4">
    <source>
        <dbReference type="ARBA" id="ARBA00023004"/>
    </source>
</evidence>
<reference evidence="5 6" key="1">
    <citation type="journal article" date="2018" name="Evol. Lett.">
        <title>Horizontal gene cluster transfer increased hallucinogenic mushroom diversity.</title>
        <authorList>
            <person name="Reynolds H.T."/>
            <person name="Vijayakumar V."/>
            <person name="Gluck-Thaler E."/>
            <person name="Korotkin H.B."/>
            <person name="Matheny P.B."/>
            <person name="Slot J.C."/>
        </authorList>
    </citation>
    <scope>NUCLEOTIDE SEQUENCE [LARGE SCALE GENOMIC DNA]</scope>
    <source>
        <strain evidence="5 6">SRW20</strain>
    </source>
</reference>
<dbReference type="OrthoDB" id="823504at2759"/>
<gene>
    <name evidence="5" type="ORF">CVT26_009034</name>
</gene>
<dbReference type="GO" id="GO:0020037">
    <property type="term" value="F:heme binding"/>
    <property type="evidence" value="ECO:0007669"/>
    <property type="project" value="InterPro"/>
</dbReference>
<dbReference type="STRING" id="231916.A0A409YBA5"/>
<evidence type="ECO:0000256" key="2">
    <source>
        <dbReference type="ARBA" id="ARBA00022964"/>
    </source>
</evidence>
<dbReference type="GO" id="GO:0006979">
    <property type="term" value="P:response to oxidative stress"/>
    <property type="evidence" value="ECO:0007669"/>
    <property type="project" value="InterPro"/>
</dbReference>
<dbReference type="Gene3D" id="1.10.640.10">
    <property type="entry name" value="Haem peroxidase domain superfamily, animal type"/>
    <property type="match status" value="1"/>
</dbReference>
<dbReference type="InParanoid" id="A0A409YBA5"/>
<comment type="caution">
    <text evidence="5">The sequence shown here is derived from an EMBL/GenBank/DDBJ whole genome shotgun (WGS) entry which is preliminary data.</text>
</comment>
<dbReference type="PANTHER" id="PTHR11903">
    <property type="entry name" value="PROSTAGLANDIN G/H SYNTHASE"/>
    <property type="match status" value="1"/>
</dbReference>
<dbReference type="GO" id="GO:0051213">
    <property type="term" value="F:dioxygenase activity"/>
    <property type="evidence" value="ECO:0007669"/>
    <property type="project" value="UniProtKB-KW"/>
</dbReference>
<evidence type="ECO:0000256" key="1">
    <source>
        <dbReference type="ARBA" id="ARBA00022723"/>
    </source>
</evidence>
<name>A0A409YBA5_9AGAR</name>
<keyword evidence="1" id="KW-0479">Metal-binding</keyword>
<dbReference type="SUPFAM" id="SSF48113">
    <property type="entry name" value="Heme-dependent peroxidases"/>
    <property type="match status" value="1"/>
</dbReference>
<dbReference type="InterPro" id="IPR050783">
    <property type="entry name" value="Oxylipin_biosynth_metab"/>
</dbReference>
<keyword evidence="3" id="KW-0560">Oxidoreductase</keyword>
<keyword evidence="4" id="KW-0408">Iron</keyword>